<dbReference type="RefSeq" id="WP_016874802.1">
    <property type="nucleotide sequence ID" value="NZ_AJLN01000113.1"/>
</dbReference>
<protein>
    <submittedName>
        <fullName evidence="2">Hydrolase</fullName>
    </submittedName>
</protein>
<gene>
    <name evidence="2" type="ORF">PCC6912_60560</name>
</gene>
<evidence type="ECO:0000313" key="2">
    <source>
        <dbReference type="EMBL" id="RUR72785.1"/>
    </source>
</evidence>
<keyword evidence="3" id="KW-1185">Reference proteome</keyword>
<feature type="domain" description="Amidohydrolase-related" evidence="1">
    <location>
        <begin position="95"/>
        <end position="458"/>
    </location>
</feature>
<dbReference type="Proteomes" id="UP000268857">
    <property type="component" value="Unassembled WGS sequence"/>
</dbReference>
<dbReference type="CDD" id="cd01299">
    <property type="entry name" value="Met_dep_hydrolase_A"/>
    <property type="match status" value="1"/>
</dbReference>
<dbReference type="InterPro" id="IPR011059">
    <property type="entry name" value="Metal-dep_hydrolase_composite"/>
</dbReference>
<accession>A0A3S1A960</accession>
<dbReference type="OrthoDB" id="9797498at2"/>
<comment type="caution">
    <text evidence="2">The sequence shown here is derived from an EMBL/GenBank/DDBJ whole genome shotgun (WGS) entry which is preliminary data.</text>
</comment>
<dbReference type="SUPFAM" id="SSF51338">
    <property type="entry name" value="Composite domain of metallo-dependent hydrolases"/>
    <property type="match status" value="2"/>
</dbReference>
<dbReference type="PANTHER" id="PTHR43135">
    <property type="entry name" value="ALPHA-D-RIBOSE 1-METHYLPHOSPHONATE 5-TRIPHOSPHATE DIPHOSPHATASE"/>
    <property type="match status" value="1"/>
</dbReference>
<dbReference type="EMBL" id="RSCJ01000042">
    <property type="protein sequence ID" value="RUR72785.1"/>
    <property type="molecule type" value="Genomic_DNA"/>
</dbReference>
<keyword evidence="2" id="KW-0378">Hydrolase</keyword>
<dbReference type="GO" id="GO:0016810">
    <property type="term" value="F:hydrolase activity, acting on carbon-nitrogen (but not peptide) bonds"/>
    <property type="evidence" value="ECO:0007669"/>
    <property type="project" value="InterPro"/>
</dbReference>
<sequence>MRFRYQIVLATLLLVLIGFMAQMGLAQGQSPPNTPRQQPTSILFENVRIFDGTSEKLSAPSNVLVVGNKIQTISTASIPTPAEGNVTRINGKGRVLMPGLIDAHTHLFMETTEVDDLMALAASGSPELAFRQLEKNATAMLMRGFTSVRDMAGPVFELKKAIDTDKVVGPRIWPSGAMISQTGGHGDFRKLEELPRTPTSKLSLAEQYGVGAIADGVDEVLRRTREQLMRGASQIKLAAGGGVASSYDPIDVSQYTEAEFKAAVDAAANWNTYVAVHAYTPTAIQTAIRAGVKSIEHGQLMDEKTAKLMADKGIWLSIQPFLDDEDANPYPQGSANRARQLQVSQGTDTAYKLAKKYNLKTAWGTDTLFSAKKAVRQGAQLAKMVRWYTPAEVLRMATSTNAELLALSGPRNPYPGKLGVVEEGALADLLLVNGNPLENIKLIENPAKNFIAIVKDGKVYKNLLS</sequence>
<dbReference type="STRING" id="211165.GCA_000317285_04637"/>
<dbReference type="Gene3D" id="2.30.40.10">
    <property type="entry name" value="Urease, subunit C, domain 1"/>
    <property type="match status" value="1"/>
</dbReference>
<dbReference type="SUPFAM" id="SSF51556">
    <property type="entry name" value="Metallo-dependent hydrolases"/>
    <property type="match status" value="1"/>
</dbReference>
<proteinExistence type="predicted"/>
<name>A0A3S1A960_CHLFR</name>
<organism evidence="2 3">
    <name type="scientific">Chlorogloeopsis fritschii PCC 6912</name>
    <dbReference type="NCBI Taxonomy" id="211165"/>
    <lineage>
        <taxon>Bacteria</taxon>
        <taxon>Bacillati</taxon>
        <taxon>Cyanobacteriota</taxon>
        <taxon>Cyanophyceae</taxon>
        <taxon>Nostocales</taxon>
        <taxon>Chlorogloeopsidaceae</taxon>
        <taxon>Chlorogloeopsis</taxon>
    </lineage>
</organism>
<dbReference type="AlphaFoldDB" id="A0A3S1A960"/>
<evidence type="ECO:0000259" key="1">
    <source>
        <dbReference type="Pfam" id="PF01979"/>
    </source>
</evidence>
<dbReference type="Pfam" id="PF01979">
    <property type="entry name" value="Amidohydro_1"/>
    <property type="match status" value="1"/>
</dbReference>
<dbReference type="InterPro" id="IPR051781">
    <property type="entry name" value="Metallo-dep_Hydrolase"/>
</dbReference>
<dbReference type="PANTHER" id="PTHR43135:SF3">
    <property type="entry name" value="ALPHA-D-RIBOSE 1-METHYLPHOSPHONATE 5-TRIPHOSPHATE DIPHOSPHATASE"/>
    <property type="match status" value="1"/>
</dbReference>
<reference evidence="2 3" key="1">
    <citation type="journal article" date="2019" name="Genome Biol. Evol.">
        <title>Day and night: Metabolic profiles and evolutionary relationships of six axenic non-marine cyanobacteria.</title>
        <authorList>
            <person name="Will S.E."/>
            <person name="Henke P."/>
            <person name="Boedeker C."/>
            <person name="Huang S."/>
            <person name="Brinkmann H."/>
            <person name="Rohde M."/>
            <person name="Jarek M."/>
            <person name="Friedl T."/>
            <person name="Seufert S."/>
            <person name="Schumacher M."/>
            <person name="Overmann J."/>
            <person name="Neumann-Schaal M."/>
            <person name="Petersen J."/>
        </authorList>
    </citation>
    <scope>NUCLEOTIDE SEQUENCE [LARGE SCALE GENOMIC DNA]</scope>
    <source>
        <strain evidence="2 3">PCC 6912</strain>
    </source>
</reference>
<dbReference type="InterPro" id="IPR006680">
    <property type="entry name" value="Amidohydro-rel"/>
</dbReference>
<dbReference type="Gene3D" id="3.20.20.140">
    <property type="entry name" value="Metal-dependent hydrolases"/>
    <property type="match status" value="1"/>
</dbReference>
<dbReference type="InterPro" id="IPR057744">
    <property type="entry name" value="OTAase-like"/>
</dbReference>
<evidence type="ECO:0000313" key="3">
    <source>
        <dbReference type="Proteomes" id="UP000268857"/>
    </source>
</evidence>
<dbReference type="InterPro" id="IPR032466">
    <property type="entry name" value="Metal_Hydrolase"/>
</dbReference>